<evidence type="ECO:0000313" key="1">
    <source>
        <dbReference type="EMBL" id="AYV83078.1"/>
    </source>
</evidence>
<protein>
    <submittedName>
        <fullName evidence="1">Uncharacterized protein</fullName>
    </submittedName>
</protein>
<sequence>MAPADCLSALNPRTGTEPIRLCARWAIRDNADRIAIIAANTHKFILWMFHRRRISIF</sequence>
<proteinExistence type="predicted"/>
<accession>A0A3G5A7C5</accession>
<gene>
    <name evidence="1" type="ORF">Hyperionvirus4_43</name>
</gene>
<name>A0A3G5A7C5_9VIRU</name>
<organism evidence="1">
    <name type="scientific">Hyperionvirus sp</name>
    <dbReference type="NCBI Taxonomy" id="2487770"/>
    <lineage>
        <taxon>Viruses</taxon>
        <taxon>Varidnaviria</taxon>
        <taxon>Bamfordvirae</taxon>
        <taxon>Nucleocytoviricota</taxon>
        <taxon>Megaviricetes</taxon>
        <taxon>Imitervirales</taxon>
        <taxon>Mimiviridae</taxon>
        <taxon>Klosneuvirinae</taxon>
    </lineage>
</organism>
<reference evidence="1" key="1">
    <citation type="submission" date="2018-10" db="EMBL/GenBank/DDBJ databases">
        <title>Hidden diversity of soil giant viruses.</title>
        <authorList>
            <person name="Schulz F."/>
            <person name="Alteio L."/>
            <person name="Goudeau D."/>
            <person name="Ryan E.M."/>
            <person name="Malmstrom R.R."/>
            <person name="Blanchard J."/>
            <person name="Woyke T."/>
        </authorList>
    </citation>
    <scope>NUCLEOTIDE SEQUENCE</scope>
    <source>
        <strain evidence="1">HYV1</strain>
    </source>
</reference>
<dbReference type="EMBL" id="MK072386">
    <property type="protein sequence ID" value="AYV83078.1"/>
    <property type="molecule type" value="Genomic_DNA"/>
</dbReference>